<protein>
    <submittedName>
        <fullName evidence="1">Uncharacterized protein</fullName>
    </submittedName>
</protein>
<name>A0A3T1D618_9BACL</name>
<dbReference type="AlphaFoldDB" id="A0A3T1D618"/>
<reference evidence="1 2" key="1">
    <citation type="submission" date="2019-01" db="EMBL/GenBank/DDBJ databases">
        <title>Complete genome sequence of Cohnella hallensis HS21 isolated from Korean fir (Abies koreana) rhizospheric soil.</title>
        <authorList>
            <person name="Jiang L."/>
            <person name="Kang S.W."/>
            <person name="Kim S."/>
            <person name="Jung J."/>
            <person name="Kim C.Y."/>
            <person name="Kim D.H."/>
            <person name="Kim S.W."/>
            <person name="Lee J."/>
        </authorList>
    </citation>
    <scope>NUCLEOTIDE SEQUENCE [LARGE SCALE GENOMIC DNA]</scope>
    <source>
        <strain evidence="1 2">HS21</strain>
    </source>
</reference>
<dbReference type="Proteomes" id="UP000289856">
    <property type="component" value="Chromosome"/>
</dbReference>
<proteinExistence type="predicted"/>
<dbReference type="OrthoDB" id="9805629at2"/>
<gene>
    <name evidence="1" type="ORF">KCTCHS21_28540</name>
</gene>
<keyword evidence="2" id="KW-1185">Reference proteome</keyword>
<evidence type="ECO:0000313" key="2">
    <source>
        <dbReference type="Proteomes" id="UP000289856"/>
    </source>
</evidence>
<dbReference type="EMBL" id="AP019400">
    <property type="protein sequence ID" value="BBI33455.1"/>
    <property type="molecule type" value="Genomic_DNA"/>
</dbReference>
<sequence>MKKWPKATRKRADNPEALILDDPLSYDETDYYEDGFSLKGHHDLALLLASIKDKAMVLYSKGEWRSSGMIC</sequence>
<dbReference type="RefSeq" id="WP_130609198.1">
    <property type="nucleotide sequence ID" value="NZ_AP019400.1"/>
</dbReference>
<dbReference type="KEGG" id="cohn:KCTCHS21_28540"/>
<accession>A0A3T1D618</accession>
<evidence type="ECO:0000313" key="1">
    <source>
        <dbReference type="EMBL" id="BBI33455.1"/>
    </source>
</evidence>
<organism evidence="1 2">
    <name type="scientific">Cohnella abietis</name>
    <dbReference type="NCBI Taxonomy" id="2507935"/>
    <lineage>
        <taxon>Bacteria</taxon>
        <taxon>Bacillati</taxon>
        <taxon>Bacillota</taxon>
        <taxon>Bacilli</taxon>
        <taxon>Bacillales</taxon>
        <taxon>Paenibacillaceae</taxon>
        <taxon>Cohnella</taxon>
    </lineage>
</organism>